<organism evidence="2 3">
    <name type="scientific">Senna tora</name>
    <dbReference type="NCBI Taxonomy" id="362788"/>
    <lineage>
        <taxon>Eukaryota</taxon>
        <taxon>Viridiplantae</taxon>
        <taxon>Streptophyta</taxon>
        <taxon>Embryophyta</taxon>
        <taxon>Tracheophyta</taxon>
        <taxon>Spermatophyta</taxon>
        <taxon>Magnoliopsida</taxon>
        <taxon>eudicotyledons</taxon>
        <taxon>Gunneridae</taxon>
        <taxon>Pentapetalae</taxon>
        <taxon>rosids</taxon>
        <taxon>fabids</taxon>
        <taxon>Fabales</taxon>
        <taxon>Fabaceae</taxon>
        <taxon>Caesalpinioideae</taxon>
        <taxon>Cassia clade</taxon>
        <taxon>Senna</taxon>
    </lineage>
</organism>
<keyword evidence="1" id="KW-1133">Transmembrane helix</keyword>
<keyword evidence="1" id="KW-0472">Membrane</keyword>
<reference evidence="2" key="1">
    <citation type="submission" date="2020-09" db="EMBL/GenBank/DDBJ databases">
        <title>Genome-Enabled Discovery of Anthraquinone Biosynthesis in Senna tora.</title>
        <authorList>
            <person name="Kang S.-H."/>
            <person name="Pandey R.P."/>
            <person name="Lee C.-M."/>
            <person name="Sim J.-S."/>
            <person name="Jeong J.-T."/>
            <person name="Choi B.-S."/>
            <person name="Jung M."/>
            <person name="Ginzburg D."/>
            <person name="Zhao K."/>
            <person name="Won S.Y."/>
            <person name="Oh T.-J."/>
            <person name="Yu Y."/>
            <person name="Kim N.-H."/>
            <person name="Lee O.R."/>
            <person name="Lee T.-H."/>
            <person name="Bashyal P."/>
            <person name="Kim T.-S."/>
            <person name="Lee W.-H."/>
            <person name="Kawkins C."/>
            <person name="Kim C.-K."/>
            <person name="Kim J.S."/>
            <person name="Ahn B.O."/>
            <person name="Rhee S.Y."/>
            <person name="Sohng J.K."/>
        </authorList>
    </citation>
    <scope>NUCLEOTIDE SEQUENCE</scope>
    <source>
        <tissue evidence="2">Leaf</tissue>
    </source>
</reference>
<sequence length="252" mass="28768">MMHNRYPKTGRRNHRRMLLTRYRKRRTRSREGFTYRTTSHHHRLATNAVLRFGVIQTTLVRLLLAFVLICVGADSCTITSLPPYPILSSDLFISIILTSLEYLLVSAKMEFELHVTTVKKAVISMRVNGPAGNQNLLGWNKGTWSVACQNTLLVPFEQIIDPCDYAEPDEGVPIVYARTKPDNSGDRAISKDVVNGFWDLTSEGTISRDVKTLMNESIPKGKRMMAKLPREEKEFLRDFQVLEKLPSPKFLV</sequence>
<dbReference type="AlphaFoldDB" id="A0A834WRJ5"/>
<evidence type="ECO:0000256" key="1">
    <source>
        <dbReference type="SAM" id="Phobius"/>
    </source>
</evidence>
<name>A0A834WRJ5_9FABA</name>
<gene>
    <name evidence="2" type="ORF">G2W53_014026</name>
</gene>
<proteinExistence type="predicted"/>
<protein>
    <submittedName>
        <fullName evidence="2">Uncharacterized protein</fullName>
    </submittedName>
</protein>
<feature type="transmembrane region" description="Helical" evidence="1">
    <location>
        <begin position="83"/>
        <end position="104"/>
    </location>
</feature>
<evidence type="ECO:0000313" key="3">
    <source>
        <dbReference type="Proteomes" id="UP000634136"/>
    </source>
</evidence>
<keyword evidence="1" id="KW-0812">Transmembrane</keyword>
<comment type="caution">
    <text evidence="2">The sequence shown here is derived from an EMBL/GenBank/DDBJ whole genome shotgun (WGS) entry which is preliminary data.</text>
</comment>
<keyword evidence="3" id="KW-1185">Reference proteome</keyword>
<dbReference type="Proteomes" id="UP000634136">
    <property type="component" value="Unassembled WGS sequence"/>
</dbReference>
<accession>A0A834WRJ5</accession>
<evidence type="ECO:0000313" key="2">
    <source>
        <dbReference type="EMBL" id="KAF7831693.1"/>
    </source>
</evidence>
<dbReference type="EMBL" id="JAAIUW010000005">
    <property type="protein sequence ID" value="KAF7831693.1"/>
    <property type="molecule type" value="Genomic_DNA"/>
</dbReference>